<evidence type="ECO:0000256" key="2">
    <source>
        <dbReference type="ARBA" id="ARBA00010065"/>
    </source>
</evidence>
<keyword evidence="12" id="KW-1185">Reference proteome</keyword>
<comment type="pathway">
    <text evidence="9">Protein modification; lipoprotein biosynthesis (N-acyl transfer).</text>
</comment>
<keyword evidence="5 9" id="KW-0812">Transmembrane</keyword>
<dbReference type="GO" id="GO:0016410">
    <property type="term" value="F:N-acyltransferase activity"/>
    <property type="evidence" value="ECO:0007669"/>
    <property type="project" value="UniProtKB-UniRule"/>
</dbReference>
<feature type="transmembrane region" description="Helical" evidence="9">
    <location>
        <begin position="166"/>
        <end position="192"/>
    </location>
</feature>
<dbReference type="HAMAP" id="MF_01148">
    <property type="entry name" value="Lnt"/>
    <property type="match status" value="1"/>
</dbReference>
<comment type="function">
    <text evidence="9">Catalyzes the phospholipid dependent N-acylation of the N-terminal cysteine of apolipoprotein, the last step in lipoprotein maturation.</text>
</comment>
<dbReference type="GO" id="GO:0005886">
    <property type="term" value="C:plasma membrane"/>
    <property type="evidence" value="ECO:0007669"/>
    <property type="project" value="UniProtKB-SubCell"/>
</dbReference>
<keyword evidence="8 9" id="KW-0012">Acyltransferase</keyword>
<dbReference type="Proteomes" id="UP000286576">
    <property type="component" value="Unassembled WGS sequence"/>
</dbReference>
<dbReference type="SUPFAM" id="SSF56317">
    <property type="entry name" value="Carbon-nitrogen hydrolase"/>
    <property type="match status" value="1"/>
</dbReference>
<feature type="transmembrane region" description="Helical" evidence="9">
    <location>
        <begin position="125"/>
        <end position="146"/>
    </location>
</feature>
<dbReference type="AlphaFoldDB" id="A0A418NSX7"/>
<keyword evidence="7 9" id="KW-0472">Membrane</keyword>
<keyword evidence="3 9" id="KW-1003">Cell membrane</keyword>
<dbReference type="PANTHER" id="PTHR38686">
    <property type="entry name" value="APOLIPOPROTEIN N-ACYLTRANSFERASE"/>
    <property type="match status" value="1"/>
</dbReference>
<comment type="catalytic activity">
    <reaction evidence="9">
        <text>N-terminal S-1,2-diacyl-sn-glyceryl-L-cysteinyl-[lipoprotein] + a glycerophospholipid = N-acyl-S-1,2-diacyl-sn-glyceryl-L-cysteinyl-[lipoprotein] + a 2-acyl-sn-glycero-3-phospholipid + H(+)</text>
        <dbReference type="Rhea" id="RHEA:48228"/>
        <dbReference type="Rhea" id="RHEA-COMP:14681"/>
        <dbReference type="Rhea" id="RHEA-COMP:14684"/>
        <dbReference type="ChEBI" id="CHEBI:15378"/>
        <dbReference type="ChEBI" id="CHEBI:136912"/>
        <dbReference type="ChEBI" id="CHEBI:140656"/>
        <dbReference type="ChEBI" id="CHEBI:140657"/>
        <dbReference type="ChEBI" id="CHEBI:140660"/>
        <dbReference type="EC" id="2.3.1.269"/>
    </reaction>
</comment>
<evidence type="ECO:0000313" key="11">
    <source>
        <dbReference type="EMBL" id="RIV86750.1"/>
    </source>
</evidence>
<evidence type="ECO:0000256" key="7">
    <source>
        <dbReference type="ARBA" id="ARBA00023136"/>
    </source>
</evidence>
<evidence type="ECO:0000256" key="8">
    <source>
        <dbReference type="ARBA" id="ARBA00023315"/>
    </source>
</evidence>
<sequence>MASGLSVLNRLTDHPRIAALVLGLLSATGFQPLGLWPVALLATGLLLPILIQARTPLRAFGLAWLFGVAHFTLGNNWIADSFTHQSEMPAVLGWAAVPLLALYLAVYPALAALVARAVVKTGSVWAFALVFSGSWIVTEWMRGWVFSGYAWNPLGMVLLGPFDRPGLAALAPVMGTYALSGLAVLLGCAAVILLRERNWLTGAIVAVLLAAGMYWPVGEGREGSLQITIAKPDIPQDAISDPRFYEANFARLARLSPRLQDGDEPRLVLWPEAGMADYLREGYPQRYYDRTTALGDPAYARRRLGATAGANSVLLTGAVDLEIGADETGFVRALGARNAVTAISAEGEILGGYAKAHLVPYGEYLPMRELLEPLGLSRLVAGTIDFWPGPGPRTLDLGAYGRPGMQVCYEIAFPGEVVDPGNRPDFIFNPSSEAWFGSFAPPQFLAQARMRAIEEGLPVLRATNSGISAVIDARGVVRQYLGSEEPGRIDAVAPPPAQPTLFAQFGNILSLIWAVAMLLAGLVAMRQDRR</sequence>
<evidence type="ECO:0000256" key="5">
    <source>
        <dbReference type="ARBA" id="ARBA00022692"/>
    </source>
</evidence>
<comment type="subcellular location">
    <subcellularLocation>
        <location evidence="1 9">Cell membrane</location>
        <topology evidence="1 9">Multi-pass membrane protein</topology>
    </subcellularLocation>
</comment>
<dbReference type="InterPro" id="IPR004563">
    <property type="entry name" value="Apolipo_AcylTrfase"/>
</dbReference>
<feature type="transmembrane region" description="Helical" evidence="9">
    <location>
        <begin position="505"/>
        <end position="525"/>
    </location>
</feature>
<evidence type="ECO:0000256" key="1">
    <source>
        <dbReference type="ARBA" id="ARBA00004651"/>
    </source>
</evidence>
<name>A0A418NSX7_9SPHN</name>
<dbReference type="NCBIfam" id="TIGR00546">
    <property type="entry name" value="lnt"/>
    <property type="match status" value="1"/>
</dbReference>
<reference evidence="11 12" key="1">
    <citation type="submission" date="2018-08" db="EMBL/GenBank/DDBJ databases">
        <title>Erythrobacter zhengii sp.nov., a bacterium isolated from deep-sea sediment.</title>
        <authorList>
            <person name="Fang C."/>
            <person name="Wu Y.-H."/>
            <person name="Sun C."/>
            <person name="Wang H."/>
            <person name="Cheng H."/>
            <person name="Meng F.-X."/>
            <person name="Wang C.-S."/>
            <person name="Xu X.-W."/>
        </authorList>
    </citation>
    <scope>NUCLEOTIDE SEQUENCE [LARGE SCALE GENOMIC DNA]</scope>
    <source>
        <strain evidence="11 12">V18</strain>
    </source>
</reference>
<evidence type="ECO:0000259" key="10">
    <source>
        <dbReference type="PROSITE" id="PS50263"/>
    </source>
</evidence>
<comment type="similarity">
    <text evidence="2 9">Belongs to the CN hydrolase family. Apolipoprotein N-acyltransferase subfamily.</text>
</comment>
<dbReference type="InterPro" id="IPR003010">
    <property type="entry name" value="C-N_Hydrolase"/>
</dbReference>
<gene>
    <name evidence="9 11" type="primary">lnt</name>
    <name evidence="11" type="ORF">D2V07_08660</name>
</gene>
<evidence type="ECO:0000256" key="3">
    <source>
        <dbReference type="ARBA" id="ARBA00022475"/>
    </source>
</evidence>
<feature type="transmembrane region" description="Helical" evidence="9">
    <location>
        <begin position="91"/>
        <end position="113"/>
    </location>
</feature>
<dbReference type="CDD" id="cd07571">
    <property type="entry name" value="ALP_N-acyl_transferase"/>
    <property type="match status" value="1"/>
</dbReference>
<dbReference type="RefSeq" id="WP_119586567.1">
    <property type="nucleotide sequence ID" value="NZ_CAWODQ010000022.1"/>
</dbReference>
<feature type="transmembrane region" description="Helical" evidence="9">
    <location>
        <begin position="59"/>
        <end position="79"/>
    </location>
</feature>
<dbReference type="InterPro" id="IPR045378">
    <property type="entry name" value="LNT_N"/>
</dbReference>
<evidence type="ECO:0000256" key="9">
    <source>
        <dbReference type="HAMAP-Rule" id="MF_01148"/>
    </source>
</evidence>
<comment type="caution">
    <text evidence="11">The sequence shown here is derived from an EMBL/GenBank/DDBJ whole genome shotgun (WGS) entry which is preliminary data.</text>
</comment>
<organism evidence="11 12">
    <name type="scientific">Aurantiacibacter zhengii</name>
    <dbReference type="NCBI Taxonomy" id="2307003"/>
    <lineage>
        <taxon>Bacteria</taxon>
        <taxon>Pseudomonadati</taxon>
        <taxon>Pseudomonadota</taxon>
        <taxon>Alphaproteobacteria</taxon>
        <taxon>Sphingomonadales</taxon>
        <taxon>Erythrobacteraceae</taxon>
        <taxon>Aurantiacibacter</taxon>
    </lineage>
</organism>
<keyword evidence="6 9" id="KW-1133">Transmembrane helix</keyword>
<accession>A0A418NSX7</accession>
<dbReference type="EC" id="2.3.1.269" evidence="9"/>
<dbReference type="EMBL" id="QXFL01000003">
    <property type="protein sequence ID" value="RIV86750.1"/>
    <property type="molecule type" value="Genomic_DNA"/>
</dbReference>
<proteinExistence type="inferred from homology"/>
<dbReference type="PROSITE" id="PS50263">
    <property type="entry name" value="CN_HYDROLASE"/>
    <property type="match status" value="1"/>
</dbReference>
<evidence type="ECO:0000256" key="4">
    <source>
        <dbReference type="ARBA" id="ARBA00022679"/>
    </source>
</evidence>
<feature type="transmembrane region" description="Helical" evidence="9">
    <location>
        <begin position="20"/>
        <end position="47"/>
    </location>
</feature>
<keyword evidence="11" id="KW-0449">Lipoprotein</keyword>
<feature type="transmembrane region" description="Helical" evidence="9">
    <location>
        <begin position="199"/>
        <end position="217"/>
    </location>
</feature>
<dbReference type="InterPro" id="IPR036526">
    <property type="entry name" value="C-N_Hydrolase_sf"/>
</dbReference>
<dbReference type="Pfam" id="PF20154">
    <property type="entry name" value="LNT_N"/>
    <property type="match status" value="1"/>
</dbReference>
<dbReference type="OrthoDB" id="9804277at2"/>
<dbReference type="GO" id="GO:0042158">
    <property type="term" value="P:lipoprotein biosynthetic process"/>
    <property type="evidence" value="ECO:0007669"/>
    <property type="project" value="UniProtKB-UniRule"/>
</dbReference>
<dbReference type="Pfam" id="PF00795">
    <property type="entry name" value="CN_hydrolase"/>
    <property type="match status" value="1"/>
</dbReference>
<protein>
    <recommendedName>
        <fullName evidence="9">Apolipoprotein N-acyltransferase</fullName>
        <shortName evidence="9">ALP N-acyltransferase</shortName>
        <ecNumber evidence="9">2.3.1.269</ecNumber>
    </recommendedName>
</protein>
<dbReference type="Gene3D" id="3.60.110.10">
    <property type="entry name" value="Carbon-nitrogen hydrolase"/>
    <property type="match status" value="1"/>
</dbReference>
<dbReference type="UniPathway" id="UPA00666"/>
<keyword evidence="4 9" id="KW-0808">Transferase</keyword>
<evidence type="ECO:0000313" key="12">
    <source>
        <dbReference type="Proteomes" id="UP000286576"/>
    </source>
</evidence>
<evidence type="ECO:0000256" key="6">
    <source>
        <dbReference type="ARBA" id="ARBA00022989"/>
    </source>
</evidence>
<dbReference type="PANTHER" id="PTHR38686:SF1">
    <property type="entry name" value="APOLIPOPROTEIN N-ACYLTRANSFERASE"/>
    <property type="match status" value="1"/>
</dbReference>
<feature type="domain" description="CN hydrolase" evidence="10">
    <location>
        <begin position="230"/>
        <end position="495"/>
    </location>
</feature>